<feature type="compositionally biased region" description="Low complexity" evidence="1">
    <location>
        <begin position="294"/>
        <end position="310"/>
    </location>
</feature>
<keyword evidence="2" id="KW-0472">Membrane</keyword>
<dbReference type="Proteomes" id="UP000199317">
    <property type="component" value="Unassembled WGS sequence"/>
</dbReference>
<dbReference type="SUPFAM" id="SSF56112">
    <property type="entry name" value="Protein kinase-like (PK-like)"/>
    <property type="match status" value="1"/>
</dbReference>
<keyword evidence="2" id="KW-0812">Transmembrane</keyword>
<reference evidence="4" key="1">
    <citation type="submission" date="2016-10" db="EMBL/GenBank/DDBJ databases">
        <authorList>
            <person name="Varghese N."/>
            <person name="Submissions S."/>
        </authorList>
    </citation>
    <scope>NUCLEOTIDE SEQUENCE [LARGE SCALE GENOMIC DNA]</scope>
    <source>
        <strain evidence="4">DSM 17101</strain>
    </source>
</reference>
<evidence type="ECO:0000256" key="2">
    <source>
        <dbReference type="SAM" id="Phobius"/>
    </source>
</evidence>
<keyword evidence="2" id="KW-1133">Transmembrane helix</keyword>
<gene>
    <name evidence="3" type="ORF">SAMN04489708_104205</name>
</gene>
<organism evidence="3 4">
    <name type="scientific">Paracidovorax cattleyae</name>
    <dbReference type="NCBI Taxonomy" id="80868"/>
    <lineage>
        <taxon>Bacteria</taxon>
        <taxon>Pseudomonadati</taxon>
        <taxon>Pseudomonadota</taxon>
        <taxon>Betaproteobacteria</taxon>
        <taxon>Burkholderiales</taxon>
        <taxon>Comamonadaceae</taxon>
        <taxon>Paracidovorax</taxon>
    </lineage>
</organism>
<dbReference type="Gene3D" id="1.10.510.10">
    <property type="entry name" value="Transferase(Phosphotransferase) domain 1"/>
    <property type="match status" value="1"/>
</dbReference>
<protein>
    <recommendedName>
        <fullName evidence="5">Protein kinase domain-containing protein</fullName>
    </recommendedName>
</protein>
<name>A0A1H0N4J8_9BURK</name>
<dbReference type="InterPro" id="IPR011009">
    <property type="entry name" value="Kinase-like_dom_sf"/>
</dbReference>
<keyword evidence="4" id="KW-1185">Reference proteome</keyword>
<evidence type="ECO:0000256" key="1">
    <source>
        <dbReference type="SAM" id="MobiDB-lite"/>
    </source>
</evidence>
<evidence type="ECO:0008006" key="5">
    <source>
        <dbReference type="Google" id="ProtNLM"/>
    </source>
</evidence>
<sequence>MLKVNYAPIEQYNDEGNDLRQGPWSDLYSVGAVVHGCLCNDTPLPATLRAIRDRMVPFSRVAKTVKRQFGVEYSPPFVAAISQTLALQPQDRPQSIDDFLRTLEMAAPPEGMEQFDFRAELGDIWVEPADRRAAGVAVPMIDITSVPAPTSGLPVPEPMAAAVHVPEPAAVTTVLRRSPVPAAEPGRSSRAAAVGDDTVFLDSATDAGDSWFGAAGAHGSGGVAMPAGAVAGRRPRMWAVAALAVVALAAAAAGGAWWAARSADGKPAVAAAMAAAAVPRTPEEEIITEKEEPAPAAAAAPAASSAAAVPDPMPPPGAAQAATRSAAVSVPAVAAAAASSPRSRPPVRKAEAAVAAAPATPAASLASAVPAPPPKPAPRVIGPDEACADAGFLARPMCIHQECQRPAVANHPLCVENRRRLEAEERRRLMQPQ</sequence>
<evidence type="ECO:0000313" key="4">
    <source>
        <dbReference type="Proteomes" id="UP000199317"/>
    </source>
</evidence>
<feature type="region of interest" description="Disordered" evidence="1">
    <location>
        <begin position="292"/>
        <end position="322"/>
    </location>
</feature>
<proteinExistence type="predicted"/>
<evidence type="ECO:0000313" key="3">
    <source>
        <dbReference type="EMBL" id="SDO87644.1"/>
    </source>
</evidence>
<feature type="transmembrane region" description="Helical" evidence="2">
    <location>
        <begin position="238"/>
        <end position="260"/>
    </location>
</feature>
<dbReference type="AlphaFoldDB" id="A0A1H0N4J8"/>
<dbReference type="EMBL" id="FNJL01000004">
    <property type="protein sequence ID" value="SDO87644.1"/>
    <property type="molecule type" value="Genomic_DNA"/>
</dbReference>
<accession>A0A1H0N4J8</accession>